<dbReference type="InterPro" id="IPR041588">
    <property type="entry name" value="Integrase_H2C2"/>
</dbReference>
<dbReference type="InterPro" id="IPR043502">
    <property type="entry name" value="DNA/RNA_pol_sf"/>
</dbReference>
<gene>
    <name evidence="8" type="ORF">ADUPG1_001666</name>
</gene>
<evidence type="ECO:0000313" key="9">
    <source>
        <dbReference type="Proteomes" id="UP001057375"/>
    </source>
</evidence>
<evidence type="ECO:0000259" key="7">
    <source>
        <dbReference type="PROSITE" id="PS50994"/>
    </source>
</evidence>
<reference evidence="8" key="1">
    <citation type="submission" date="2022-03" db="EMBL/GenBank/DDBJ databases">
        <title>Draft genome sequence of Aduncisulcus paluster, a free-living microaerophilic Fornicata.</title>
        <authorList>
            <person name="Yuyama I."/>
            <person name="Kume K."/>
            <person name="Tamura T."/>
            <person name="Inagaki Y."/>
            <person name="Hashimoto T."/>
        </authorList>
    </citation>
    <scope>NUCLEOTIDE SEQUENCE</scope>
    <source>
        <strain evidence="8">NY0171</strain>
    </source>
</reference>
<dbReference type="InterPro" id="IPR036397">
    <property type="entry name" value="RNaseH_sf"/>
</dbReference>
<dbReference type="Pfam" id="PF00665">
    <property type="entry name" value="rve"/>
    <property type="match status" value="1"/>
</dbReference>
<proteinExistence type="predicted"/>
<evidence type="ECO:0000256" key="5">
    <source>
        <dbReference type="ARBA" id="ARBA00022801"/>
    </source>
</evidence>
<dbReference type="Gene3D" id="3.30.70.270">
    <property type="match status" value="1"/>
</dbReference>
<keyword evidence="1" id="KW-0808">Transferase</keyword>
<name>A0ABQ5KDW0_9EUKA</name>
<keyword evidence="5" id="KW-0378">Hydrolase</keyword>
<dbReference type="InterPro" id="IPR041373">
    <property type="entry name" value="RT_RNaseH"/>
</dbReference>
<feature type="non-terminal residue" evidence="8">
    <location>
        <position position="473"/>
    </location>
</feature>
<dbReference type="InterPro" id="IPR050951">
    <property type="entry name" value="Retrovirus_Pol_polyprotein"/>
</dbReference>
<dbReference type="Gene3D" id="3.30.420.10">
    <property type="entry name" value="Ribonuclease H-like superfamily/Ribonuclease H"/>
    <property type="match status" value="1"/>
</dbReference>
<dbReference type="Pfam" id="PF17921">
    <property type="entry name" value="Integrase_H2C2"/>
    <property type="match status" value="1"/>
</dbReference>
<sequence>MKALKSKKDLRSFIGSVTYLKDYIPYYAEILKPLTSMLPSKSKFVWSDRAQSAAKRVIEVLELNTRLEHVRENKDLHLFTDASDVGIGGALLQFDKDDEKLERPGVITFMSKTLTSQEAKHTTTEKEAYAIFYCISKAEYHLRGRKFTLHTDHQNLLYIHTRSSAKVERWRTFLADFTFDSVHVKGRQNQLADALSRLGHQVVKVDQIPNDEHDADLIRHRPNHVKTFKKPLKPSKDCPPVYIDGVTDKPKLPAVHLVQTEETETSRRILTKKRHEKWLARLKTSQTAYLKDTENLDKRNGLYVRRGCAIIPSEDKALVKEVLSDAHDNAFAGHVGIGQMIDHLKDKKLYLRNAKEEARSYILKCGICQKMKARRLVKLMMKDTTVSTPFDTVAIDTVGPIMPSKAGSRYLIVMVDCFTRWTEIVPTKRAKATDAADALISGIFGRFGLPNRVRSDRGTQYVNELLTNLYEKL</sequence>
<keyword evidence="9" id="KW-1185">Reference proteome</keyword>
<dbReference type="PROSITE" id="PS50994">
    <property type="entry name" value="INTEGRASE"/>
    <property type="match status" value="1"/>
</dbReference>
<dbReference type="Pfam" id="PF17917">
    <property type="entry name" value="RT_RNaseH"/>
    <property type="match status" value="1"/>
</dbReference>
<accession>A0ABQ5KDW0</accession>
<dbReference type="SUPFAM" id="SSF56672">
    <property type="entry name" value="DNA/RNA polymerases"/>
    <property type="match status" value="1"/>
</dbReference>
<dbReference type="EMBL" id="BQXS01001524">
    <property type="protein sequence ID" value="GKT30732.1"/>
    <property type="molecule type" value="Genomic_DNA"/>
</dbReference>
<dbReference type="CDD" id="cd09274">
    <property type="entry name" value="RNase_HI_RT_Ty3"/>
    <property type="match status" value="1"/>
</dbReference>
<evidence type="ECO:0000256" key="4">
    <source>
        <dbReference type="ARBA" id="ARBA00022759"/>
    </source>
</evidence>
<dbReference type="SUPFAM" id="SSF53098">
    <property type="entry name" value="Ribonuclease H-like"/>
    <property type="match status" value="1"/>
</dbReference>
<dbReference type="Proteomes" id="UP001057375">
    <property type="component" value="Unassembled WGS sequence"/>
</dbReference>
<evidence type="ECO:0000256" key="1">
    <source>
        <dbReference type="ARBA" id="ARBA00022679"/>
    </source>
</evidence>
<keyword evidence="2" id="KW-0548">Nucleotidyltransferase</keyword>
<keyword evidence="3" id="KW-0540">Nuclease</keyword>
<evidence type="ECO:0000256" key="2">
    <source>
        <dbReference type="ARBA" id="ARBA00022695"/>
    </source>
</evidence>
<evidence type="ECO:0000256" key="6">
    <source>
        <dbReference type="ARBA" id="ARBA00022918"/>
    </source>
</evidence>
<evidence type="ECO:0000256" key="3">
    <source>
        <dbReference type="ARBA" id="ARBA00022722"/>
    </source>
</evidence>
<organism evidence="8 9">
    <name type="scientific">Aduncisulcus paluster</name>
    <dbReference type="NCBI Taxonomy" id="2918883"/>
    <lineage>
        <taxon>Eukaryota</taxon>
        <taxon>Metamonada</taxon>
        <taxon>Carpediemonas-like organisms</taxon>
        <taxon>Aduncisulcus</taxon>
    </lineage>
</organism>
<dbReference type="InterPro" id="IPR043128">
    <property type="entry name" value="Rev_trsase/Diguanyl_cyclase"/>
</dbReference>
<dbReference type="PANTHER" id="PTHR37984:SF5">
    <property type="entry name" value="PROTEIN NYNRIN-LIKE"/>
    <property type="match status" value="1"/>
</dbReference>
<dbReference type="Gene3D" id="1.10.340.70">
    <property type="match status" value="1"/>
</dbReference>
<keyword evidence="4" id="KW-0255">Endonuclease</keyword>
<dbReference type="InterPro" id="IPR001584">
    <property type="entry name" value="Integrase_cat-core"/>
</dbReference>
<comment type="caution">
    <text evidence="8">The sequence shown here is derived from an EMBL/GenBank/DDBJ whole genome shotgun (WGS) entry which is preliminary data.</text>
</comment>
<keyword evidence="6" id="KW-0695">RNA-directed DNA polymerase</keyword>
<dbReference type="PANTHER" id="PTHR37984">
    <property type="entry name" value="PROTEIN CBG26694"/>
    <property type="match status" value="1"/>
</dbReference>
<protein>
    <submittedName>
        <fullName evidence="8">Unnamed protein product</fullName>
    </submittedName>
</protein>
<dbReference type="InterPro" id="IPR012337">
    <property type="entry name" value="RNaseH-like_sf"/>
</dbReference>
<evidence type="ECO:0000313" key="8">
    <source>
        <dbReference type="EMBL" id="GKT30732.1"/>
    </source>
</evidence>
<feature type="domain" description="Integrase catalytic" evidence="7">
    <location>
        <begin position="385"/>
        <end position="473"/>
    </location>
</feature>